<evidence type="ECO:0000313" key="2">
    <source>
        <dbReference type="Proteomes" id="UP001500307"/>
    </source>
</evidence>
<comment type="caution">
    <text evidence="1">The sequence shown here is derived from an EMBL/GenBank/DDBJ whole genome shotgun (WGS) entry which is preliminary data.</text>
</comment>
<reference evidence="2" key="1">
    <citation type="journal article" date="2019" name="Int. J. Syst. Evol. Microbiol.">
        <title>The Global Catalogue of Microorganisms (GCM) 10K type strain sequencing project: providing services to taxonomists for standard genome sequencing and annotation.</title>
        <authorList>
            <consortium name="The Broad Institute Genomics Platform"/>
            <consortium name="The Broad Institute Genome Sequencing Center for Infectious Disease"/>
            <person name="Wu L."/>
            <person name="Ma J."/>
        </authorList>
    </citation>
    <scope>NUCLEOTIDE SEQUENCE [LARGE SCALE GENOMIC DNA]</scope>
    <source>
        <strain evidence="2">JCM 3175</strain>
    </source>
</reference>
<accession>A0ABP8T4S4</accession>
<gene>
    <name evidence="1" type="ORF">GCM10023176_62410</name>
</gene>
<dbReference type="Proteomes" id="UP001500307">
    <property type="component" value="Unassembled WGS sequence"/>
</dbReference>
<sequence length="58" mass="5735">MRVTFSRGAARVATVVAVAAGGVLATASAALALPVVALSDLRLKRRLRVGGAPLPPAA</sequence>
<protein>
    <submittedName>
        <fullName evidence="1">Uncharacterized protein</fullName>
    </submittedName>
</protein>
<organism evidence="1 2">
    <name type="scientific">Micromonospora coerulea</name>
    <dbReference type="NCBI Taxonomy" id="47856"/>
    <lineage>
        <taxon>Bacteria</taxon>
        <taxon>Bacillati</taxon>
        <taxon>Actinomycetota</taxon>
        <taxon>Actinomycetes</taxon>
        <taxon>Micromonosporales</taxon>
        <taxon>Micromonosporaceae</taxon>
        <taxon>Micromonospora</taxon>
    </lineage>
</organism>
<name>A0ABP8T4S4_9ACTN</name>
<evidence type="ECO:0000313" key="1">
    <source>
        <dbReference type="EMBL" id="GAA4581613.1"/>
    </source>
</evidence>
<dbReference type="EMBL" id="BAABGU010000094">
    <property type="protein sequence ID" value="GAA4581613.1"/>
    <property type="molecule type" value="Genomic_DNA"/>
</dbReference>
<keyword evidence="2" id="KW-1185">Reference proteome</keyword>
<proteinExistence type="predicted"/>